<reference evidence="1 2" key="1">
    <citation type="submission" date="2019-07" db="EMBL/GenBank/DDBJ databases">
        <title>Whole genome shotgun sequence of Kocuria turfanensis NBRC 107627.</title>
        <authorList>
            <person name="Hosoyama A."/>
            <person name="Uohara A."/>
            <person name="Ohji S."/>
            <person name="Ichikawa N."/>
        </authorList>
    </citation>
    <scope>NUCLEOTIDE SEQUENCE [LARGE SCALE GENOMIC DNA]</scope>
    <source>
        <strain evidence="1 2">NBRC 107627</strain>
    </source>
</reference>
<dbReference type="Proteomes" id="UP000321103">
    <property type="component" value="Unassembled WGS sequence"/>
</dbReference>
<organism evidence="1 2">
    <name type="scientific">Kocuria turfanensis</name>
    <dbReference type="NCBI Taxonomy" id="388357"/>
    <lineage>
        <taxon>Bacteria</taxon>
        <taxon>Bacillati</taxon>
        <taxon>Actinomycetota</taxon>
        <taxon>Actinomycetes</taxon>
        <taxon>Micrococcales</taxon>
        <taxon>Micrococcaceae</taxon>
        <taxon>Kocuria</taxon>
    </lineage>
</organism>
<dbReference type="EMBL" id="BJZS01000130">
    <property type="protein sequence ID" value="GEO97451.1"/>
    <property type="molecule type" value="Genomic_DNA"/>
</dbReference>
<accession>A0A512IIF0</accession>
<dbReference type="STRING" id="388357.GCA_001580365_03629"/>
<dbReference type="InterPro" id="IPR035923">
    <property type="entry name" value="TT1751-like_sf"/>
</dbReference>
<comment type="caution">
    <text evidence="1">The sequence shown here is derived from an EMBL/GenBank/DDBJ whole genome shotgun (WGS) entry which is preliminary data.</text>
</comment>
<keyword evidence="2" id="KW-1185">Reference proteome</keyword>
<dbReference type="SUPFAM" id="SSF103247">
    <property type="entry name" value="TT1751-like"/>
    <property type="match status" value="1"/>
</dbReference>
<dbReference type="RefSeq" id="WP_222596089.1">
    <property type="nucleotide sequence ID" value="NZ_BJZS01000130.1"/>
</dbReference>
<evidence type="ECO:0000313" key="1">
    <source>
        <dbReference type="EMBL" id="GEO97451.1"/>
    </source>
</evidence>
<dbReference type="AlphaFoldDB" id="A0A512IIF0"/>
<evidence type="ECO:0000313" key="2">
    <source>
        <dbReference type="Proteomes" id="UP000321103"/>
    </source>
</evidence>
<dbReference type="Gene3D" id="3.30.310.70">
    <property type="entry name" value="TT1751-like domain"/>
    <property type="match status" value="1"/>
</dbReference>
<protein>
    <submittedName>
        <fullName evidence="1">Uncharacterized protein</fullName>
    </submittedName>
</protein>
<proteinExistence type="predicted"/>
<gene>
    <name evidence="1" type="ORF">KTU01_35740</name>
</gene>
<name>A0A512IIF0_9MICC</name>
<sequence>MTYTRASTVPVSYEQAVEHTRAALADQDFGILTEIDVKATFNTKQGYG</sequence>